<reference evidence="10 11" key="1">
    <citation type="submission" date="2019-04" db="EMBL/GenBank/DDBJ databases">
        <authorList>
            <person name="Jiang L."/>
        </authorList>
    </citation>
    <scope>NUCLEOTIDE SEQUENCE [LARGE SCALE GENOMIC DNA]</scope>
    <source>
        <strain evidence="10 11">YIM 131861</strain>
    </source>
</reference>
<dbReference type="Proteomes" id="UP000307380">
    <property type="component" value="Unassembled WGS sequence"/>
</dbReference>
<sequence length="520" mass="56109">MRDRLGAMAAVNERSRQRAAEVTAIALPASVMAVMATWSAVRIPLWRDEVATQSFAVLDGGDRAAALSHVDAVFRLYYWLEHLAIIGIPSPLGLRLASVIAAVGTVVIAGLLARKWWGTLASLVTGFVLTLNPFAVQMAATARPYALACFFVALAAFAMDRATRAERSLAWWLAYAVSIGLAGGMHLFSLLSIVPLAFLLLGASRRRVLSWLLSTVLAVAALAPIAVVAYGQRGQVSWIPRPDVRRALGALGSAIVNRGDSLFKLPEAVALGLSVVALGVGLVVLLRQPRSQARTLTIARYGFAVGLFVVPWALLLVYSLLATPYLRTAYLLPAVLGLALGFGFCADAFRRFKVGRDSWIRYAFGAALWLLLIVPVTIGAATTFDLLRANWWVDDFPGIAHLAAERVEPGDLLAIVQTPSETGVAAGFANQSGDGDLQRTTRQRLLTGNQPLVDLREVVSVRPFVTTRASRTADGTMWMVFTRGDRDIAKSRLADDGHTCSVTGDDVQFGLLRLARFECR</sequence>
<evidence type="ECO:0000256" key="8">
    <source>
        <dbReference type="SAM" id="Phobius"/>
    </source>
</evidence>
<dbReference type="InterPro" id="IPR050297">
    <property type="entry name" value="LipidA_mod_glycosyltrf_83"/>
</dbReference>
<dbReference type="PANTHER" id="PTHR33908:SF3">
    <property type="entry name" value="UNDECAPRENYL PHOSPHATE-ALPHA-4-AMINO-4-DEOXY-L-ARABINOSE ARABINOSYL TRANSFERASE"/>
    <property type="match status" value="1"/>
</dbReference>
<evidence type="ECO:0000256" key="7">
    <source>
        <dbReference type="ARBA" id="ARBA00023136"/>
    </source>
</evidence>
<evidence type="ECO:0000313" key="11">
    <source>
        <dbReference type="Proteomes" id="UP000307380"/>
    </source>
</evidence>
<dbReference type="AlphaFoldDB" id="A0A4S4FL18"/>
<name>A0A4S4FL18_9MICO</name>
<dbReference type="EMBL" id="SSSN01000013">
    <property type="protein sequence ID" value="THG30592.1"/>
    <property type="molecule type" value="Genomic_DNA"/>
</dbReference>
<evidence type="ECO:0000256" key="3">
    <source>
        <dbReference type="ARBA" id="ARBA00022676"/>
    </source>
</evidence>
<proteinExistence type="predicted"/>
<feature type="transmembrane region" description="Helical" evidence="8">
    <location>
        <begin position="171"/>
        <end position="201"/>
    </location>
</feature>
<feature type="transmembrane region" description="Helical" evidence="8">
    <location>
        <begin position="298"/>
        <end position="318"/>
    </location>
</feature>
<accession>A0A4S4FL18</accession>
<keyword evidence="5 8" id="KW-0812">Transmembrane</keyword>
<dbReference type="GO" id="GO:0005886">
    <property type="term" value="C:plasma membrane"/>
    <property type="evidence" value="ECO:0007669"/>
    <property type="project" value="UniProtKB-SubCell"/>
</dbReference>
<dbReference type="EMBL" id="SSSN01000014">
    <property type="protein sequence ID" value="THG30329.1"/>
    <property type="molecule type" value="Genomic_DNA"/>
</dbReference>
<dbReference type="GO" id="GO:0016763">
    <property type="term" value="F:pentosyltransferase activity"/>
    <property type="evidence" value="ECO:0007669"/>
    <property type="project" value="TreeGrafter"/>
</dbReference>
<keyword evidence="2" id="KW-1003">Cell membrane</keyword>
<protein>
    <submittedName>
        <fullName evidence="10">DUF2723 domain-containing protein</fullName>
    </submittedName>
</protein>
<feature type="transmembrane region" description="Helical" evidence="8">
    <location>
        <begin position="208"/>
        <end position="230"/>
    </location>
</feature>
<dbReference type="Pfam" id="PF11028">
    <property type="entry name" value="TMEM260-like"/>
    <property type="match status" value="1"/>
</dbReference>
<keyword evidence="7 8" id="KW-0472">Membrane</keyword>
<feature type="transmembrane region" description="Helical" evidence="8">
    <location>
        <begin position="92"/>
        <end position="110"/>
    </location>
</feature>
<feature type="transmembrane region" description="Helical" evidence="8">
    <location>
        <begin position="330"/>
        <end position="349"/>
    </location>
</feature>
<evidence type="ECO:0000256" key="6">
    <source>
        <dbReference type="ARBA" id="ARBA00022989"/>
    </source>
</evidence>
<feature type="transmembrane region" description="Helical" evidence="8">
    <location>
        <begin position="116"/>
        <end position="135"/>
    </location>
</feature>
<evidence type="ECO:0000313" key="10">
    <source>
        <dbReference type="EMBL" id="THG30592.1"/>
    </source>
</evidence>
<evidence type="ECO:0000256" key="2">
    <source>
        <dbReference type="ARBA" id="ARBA00022475"/>
    </source>
</evidence>
<evidence type="ECO:0000313" key="9">
    <source>
        <dbReference type="EMBL" id="THG30329.1"/>
    </source>
</evidence>
<comment type="caution">
    <text evidence="10">The sequence shown here is derived from an EMBL/GenBank/DDBJ whole genome shotgun (WGS) entry which is preliminary data.</text>
</comment>
<organism evidence="10 11">
    <name type="scientific">Orlajensenia flava</name>
    <dbReference type="NCBI Taxonomy" id="2565934"/>
    <lineage>
        <taxon>Bacteria</taxon>
        <taxon>Bacillati</taxon>
        <taxon>Actinomycetota</taxon>
        <taxon>Actinomycetes</taxon>
        <taxon>Micrococcales</taxon>
        <taxon>Microbacteriaceae</taxon>
        <taxon>Orlajensenia</taxon>
    </lineage>
</organism>
<keyword evidence="4" id="KW-0808">Transferase</keyword>
<dbReference type="PANTHER" id="PTHR33908">
    <property type="entry name" value="MANNOSYLTRANSFERASE YKCB-RELATED"/>
    <property type="match status" value="1"/>
</dbReference>
<dbReference type="GO" id="GO:0009103">
    <property type="term" value="P:lipopolysaccharide biosynthetic process"/>
    <property type="evidence" value="ECO:0007669"/>
    <property type="project" value="UniProtKB-ARBA"/>
</dbReference>
<keyword evidence="6 8" id="KW-1133">Transmembrane helix</keyword>
<dbReference type="InterPro" id="IPR021280">
    <property type="entry name" value="TMEM260-like"/>
</dbReference>
<dbReference type="GO" id="GO:0010041">
    <property type="term" value="P:response to iron(III) ion"/>
    <property type="evidence" value="ECO:0007669"/>
    <property type="project" value="TreeGrafter"/>
</dbReference>
<evidence type="ECO:0000256" key="5">
    <source>
        <dbReference type="ARBA" id="ARBA00022692"/>
    </source>
</evidence>
<gene>
    <name evidence="10" type="ORF">E6C70_14600</name>
    <name evidence="9" type="ORF">E6C70_14880</name>
</gene>
<feature type="transmembrane region" description="Helical" evidence="8">
    <location>
        <begin position="21"/>
        <end position="43"/>
    </location>
</feature>
<dbReference type="OrthoDB" id="5318634at2"/>
<feature type="transmembrane region" description="Helical" evidence="8">
    <location>
        <begin position="268"/>
        <end position="286"/>
    </location>
</feature>
<keyword evidence="11" id="KW-1185">Reference proteome</keyword>
<evidence type="ECO:0000256" key="4">
    <source>
        <dbReference type="ARBA" id="ARBA00022679"/>
    </source>
</evidence>
<comment type="subcellular location">
    <subcellularLocation>
        <location evidence="1">Cell membrane</location>
        <topology evidence="1">Multi-pass membrane protein</topology>
    </subcellularLocation>
</comment>
<feature type="transmembrane region" description="Helical" evidence="8">
    <location>
        <begin position="361"/>
        <end position="381"/>
    </location>
</feature>
<evidence type="ECO:0000256" key="1">
    <source>
        <dbReference type="ARBA" id="ARBA00004651"/>
    </source>
</evidence>
<keyword evidence="3" id="KW-0328">Glycosyltransferase</keyword>